<dbReference type="InterPro" id="IPR016130">
    <property type="entry name" value="Tyr_Pase_AS"/>
</dbReference>
<keyword evidence="4" id="KW-0904">Protein phosphatase</keyword>
<dbReference type="InterPro" id="IPR003595">
    <property type="entry name" value="Tyr_Pase_cat"/>
</dbReference>
<feature type="compositionally biased region" description="Low complexity" evidence="5">
    <location>
        <begin position="559"/>
        <end position="576"/>
    </location>
</feature>
<feature type="region of interest" description="Disordered" evidence="5">
    <location>
        <begin position="353"/>
        <end position="398"/>
    </location>
</feature>
<protein>
    <recommendedName>
        <fullName evidence="2">protein-tyrosine-phosphatase</fullName>
        <ecNumber evidence="2">3.1.3.48</ecNumber>
    </recommendedName>
</protein>
<name>A0AAX4JVX2_9TREE</name>
<reference evidence="8 9" key="1">
    <citation type="submission" date="2024-01" db="EMBL/GenBank/DDBJ databases">
        <title>Comparative genomics of Cryptococcus and Kwoniella reveals pathogenesis evolution and contrasting modes of karyotype evolution via chromosome fusion or intercentromeric recombination.</title>
        <authorList>
            <person name="Coelho M.A."/>
            <person name="David-Palma M."/>
            <person name="Shea T."/>
            <person name="Bowers K."/>
            <person name="McGinley-Smith S."/>
            <person name="Mohammad A.W."/>
            <person name="Gnirke A."/>
            <person name="Yurkov A.M."/>
            <person name="Nowrousian M."/>
            <person name="Sun S."/>
            <person name="Cuomo C.A."/>
            <person name="Heitman J."/>
        </authorList>
    </citation>
    <scope>NUCLEOTIDE SEQUENCE [LARGE SCALE GENOMIC DNA]</scope>
    <source>
        <strain evidence="8 9">CBS 6074</strain>
    </source>
</reference>
<feature type="domain" description="Tyrosine specific protein phosphatases" evidence="7">
    <location>
        <begin position="209"/>
        <end position="255"/>
    </location>
</feature>
<dbReference type="SMART" id="SM00404">
    <property type="entry name" value="PTPc_motif"/>
    <property type="match status" value="1"/>
</dbReference>
<dbReference type="PANTHER" id="PTHR45848">
    <property type="entry name" value="DUAL SPECIFICITY PROTEIN PHOSPHATASE 12 FAMILY MEMBER"/>
    <property type="match status" value="1"/>
</dbReference>
<evidence type="ECO:0000259" key="6">
    <source>
        <dbReference type="PROSITE" id="PS50054"/>
    </source>
</evidence>
<feature type="compositionally biased region" description="Low complexity" evidence="5">
    <location>
        <begin position="584"/>
        <end position="599"/>
    </location>
</feature>
<keyword evidence="9" id="KW-1185">Reference proteome</keyword>
<evidence type="ECO:0000259" key="7">
    <source>
        <dbReference type="PROSITE" id="PS50056"/>
    </source>
</evidence>
<evidence type="ECO:0000313" key="9">
    <source>
        <dbReference type="Proteomes" id="UP001355207"/>
    </source>
</evidence>
<dbReference type="PROSITE" id="PS50054">
    <property type="entry name" value="TYR_PHOSPHATASE_DUAL"/>
    <property type="match status" value="1"/>
</dbReference>
<feature type="compositionally biased region" description="Polar residues" evidence="5">
    <location>
        <begin position="355"/>
        <end position="383"/>
    </location>
</feature>
<dbReference type="SMART" id="SM00195">
    <property type="entry name" value="DSPc"/>
    <property type="match status" value="1"/>
</dbReference>
<feature type="compositionally biased region" description="Low complexity" evidence="5">
    <location>
        <begin position="502"/>
        <end position="529"/>
    </location>
</feature>
<dbReference type="InterPro" id="IPR000340">
    <property type="entry name" value="Dual-sp_phosphatase_cat-dom"/>
</dbReference>
<dbReference type="GeneID" id="91094268"/>
<comment type="similarity">
    <text evidence="1">Belongs to the protein-tyrosine phosphatase family. Non-receptor class dual specificity subfamily.</text>
</comment>
<dbReference type="GO" id="GO:0004725">
    <property type="term" value="F:protein tyrosine phosphatase activity"/>
    <property type="evidence" value="ECO:0007669"/>
    <property type="project" value="UniProtKB-EC"/>
</dbReference>
<evidence type="ECO:0000256" key="5">
    <source>
        <dbReference type="SAM" id="MobiDB-lite"/>
    </source>
</evidence>
<evidence type="ECO:0000256" key="3">
    <source>
        <dbReference type="ARBA" id="ARBA00022801"/>
    </source>
</evidence>
<accession>A0AAX4JVX2</accession>
<dbReference type="AlphaFoldDB" id="A0AAX4JVX2"/>
<feature type="region of interest" description="Disordered" evidence="5">
    <location>
        <begin position="431"/>
        <end position="540"/>
    </location>
</feature>
<dbReference type="PROSITE" id="PS00383">
    <property type="entry name" value="TYR_PHOSPHATASE_1"/>
    <property type="match status" value="1"/>
</dbReference>
<dbReference type="Proteomes" id="UP001355207">
    <property type="component" value="Chromosome 4"/>
</dbReference>
<organism evidence="8 9">
    <name type="scientific">Kwoniella dendrophila CBS 6074</name>
    <dbReference type="NCBI Taxonomy" id="1295534"/>
    <lineage>
        <taxon>Eukaryota</taxon>
        <taxon>Fungi</taxon>
        <taxon>Dikarya</taxon>
        <taxon>Basidiomycota</taxon>
        <taxon>Agaricomycotina</taxon>
        <taxon>Tremellomycetes</taxon>
        <taxon>Tremellales</taxon>
        <taxon>Cryptococcaceae</taxon>
        <taxon>Kwoniella</taxon>
    </lineage>
</organism>
<evidence type="ECO:0000256" key="2">
    <source>
        <dbReference type="ARBA" id="ARBA00013064"/>
    </source>
</evidence>
<feature type="domain" description="Tyrosine-protein phosphatase" evidence="6">
    <location>
        <begin position="108"/>
        <end position="276"/>
    </location>
</feature>
<dbReference type="RefSeq" id="XP_066075448.1">
    <property type="nucleotide sequence ID" value="XM_066219351.1"/>
</dbReference>
<feature type="region of interest" description="Disordered" evidence="5">
    <location>
        <begin position="1"/>
        <end position="34"/>
    </location>
</feature>
<dbReference type="InterPro" id="IPR020422">
    <property type="entry name" value="TYR_PHOSPHATASE_DUAL_dom"/>
</dbReference>
<dbReference type="CDD" id="cd14498">
    <property type="entry name" value="DSP"/>
    <property type="match status" value="1"/>
</dbReference>
<feature type="compositionally biased region" description="Polar residues" evidence="5">
    <location>
        <begin position="459"/>
        <end position="485"/>
    </location>
</feature>
<dbReference type="PROSITE" id="PS50056">
    <property type="entry name" value="TYR_PHOSPHATASE_2"/>
    <property type="match status" value="1"/>
</dbReference>
<evidence type="ECO:0000256" key="4">
    <source>
        <dbReference type="ARBA" id="ARBA00022912"/>
    </source>
</evidence>
<dbReference type="Gene3D" id="3.90.190.10">
    <property type="entry name" value="Protein tyrosine phosphatase superfamily"/>
    <property type="match status" value="1"/>
</dbReference>
<keyword evidence="3" id="KW-0378">Hydrolase</keyword>
<feature type="region of interest" description="Disordered" evidence="5">
    <location>
        <begin position="558"/>
        <end position="599"/>
    </location>
</feature>
<evidence type="ECO:0000313" key="8">
    <source>
        <dbReference type="EMBL" id="WWC88685.1"/>
    </source>
</evidence>
<dbReference type="PANTHER" id="PTHR45848:SF4">
    <property type="entry name" value="DUAL SPECIFICITY PROTEIN PHOSPHATASE 12"/>
    <property type="match status" value="1"/>
</dbReference>
<dbReference type="EC" id="3.1.3.48" evidence="2"/>
<evidence type="ECO:0000256" key="1">
    <source>
        <dbReference type="ARBA" id="ARBA00008601"/>
    </source>
</evidence>
<dbReference type="GO" id="GO:0005634">
    <property type="term" value="C:nucleus"/>
    <property type="evidence" value="ECO:0007669"/>
    <property type="project" value="TreeGrafter"/>
</dbReference>
<dbReference type="InterPro" id="IPR000387">
    <property type="entry name" value="Tyr_Pase_dom"/>
</dbReference>
<dbReference type="GO" id="GO:0008138">
    <property type="term" value="F:protein tyrosine/serine/threonine phosphatase activity"/>
    <property type="evidence" value="ECO:0007669"/>
    <property type="project" value="TreeGrafter"/>
</dbReference>
<dbReference type="SUPFAM" id="SSF52799">
    <property type="entry name" value="(Phosphotyrosine protein) phosphatases II"/>
    <property type="match status" value="1"/>
</dbReference>
<feature type="compositionally biased region" description="Polar residues" evidence="5">
    <location>
        <begin position="431"/>
        <end position="449"/>
    </location>
</feature>
<proteinExistence type="inferred from homology"/>
<dbReference type="InterPro" id="IPR029021">
    <property type="entry name" value="Prot-tyrosine_phosphatase-like"/>
</dbReference>
<sequence length="721" mass="77793">MTDKTSRPQLKLPGRSKSNLHDSPPSDAKKADEIAVDDVYREVNSTGSLKAAAKQLEKYANQFQDDPEESGYLNKHGVEEDVIMSDGEDEDPQLIDDKRKNNKGEVVHLQEVVDGLWIGDLVSAMDTEGLQQRGITNILSLLRPALQFSPEFSVYPLEIDDSSDTDILTHLPSCVTWIQSILKLREKHENDPQVKHEIEIDPKISKLAGKPNIGSVLVHCQAGMSRSATVVAAYLMREYDLDPVQAVVALRDKRPVVDPSETFWHQLGLFYNADGRVSLKDKSTRRFYMERTASQFMNGDGGAPSIDTMAKYPATPSASNPPTPGGGQGRRKIRCKMCRRHLAVREHMMDHILDQQPQPASRPRTPSNVTLPSPKLSISSNFGQPLGQGVSIKERERRTSVVSDVINPLTGLPGRRASHASLHSLSNIQTTSLENSGNNSPSTLQSQPSPGAGIPLPKKSSSTTTPGLILTASSPEITGNHSKLSGNDKDNLPSILGRLDNSSSPKPISSLSSPSKEIPSNGNSNSSGGSSSGGGRVFQSPEQLASRLPPHLLALRMAGSGSSQTSSPIGSSPASSPEKEKENSTSTSSPVQTQSQNVSNAARRMSMLAMTPSTPDGSGSGNNNSPIIDNRRTSITDLQSLNNSGGHPILVNNKCSGYFVEPLTWMEPVLQNGDIAGKLVCPNVKCGVKIGNFDWAGVQCGCKEWVTPGFCIHRSKVDEVW</sequence>
<gene>
    <name evidence="8" type="ORF">L201_003598</name>
</gene>
<dbReference type="EMBL" id="CP144101">
    <property type="protein sequence ID" value="WWC88685.1"/>
    <property type="molecule type" value="Genomic_DNA"/>
</dbReference>
<dbReference type="Pfam" id="PF00782">
    <property type="entry name" value="DSPc"/>
    <property type="match status" value="1"/>
</dbReference>